<accession>A0A7V8NLQ5</accession>
<feature type="transmembrane region" description="Helical" evidence="1">
    <location>
        <begin position="106"/>
        <end position="126"/>
    </location>
</feature>
<dbReference type="EMBL" id="JACDQQ010000005">
    <property type="protein sequence ID" value="MBA0083365.1"/>
    <property type="molecule type" value="Genomic_DNA"/>
</dbReference>
<feature type="transmembrane region" description="Helical" evidence="1">
    <location>
        <begin position="7"/>
        <end position="29"/>
    </location>
</feature>
<evidence type="ECO:0000313" key="3">
    <source>
        <dbReference type="Proteomes" id="UP000567293"/>
    </source>
</evidence>
<keyword evidence="3" id="KW-1185">Reference proteome</keyword>
<keyword evidence="1" id="KW-0472">Membrane</keyword>
<comment type="caution">
    <text evidence="2">The sequence shown here is derived from an EMBL/GenBank/DDBJ whole genome shotgun (WGS) entry which is preliminary data.</text>
</comment>
<feature type="transmembrane region" description="Helical" evidence="1">
    <location>
        <begin position="160"/>
        <end position="184"/>
    </location>
</feature>
<evidence type="ECO:0000313" key="2">
    <source>
        <dbReference type="EMBL" id="MBA0083365.1"/>
    </source>
</evidence>
<gene>
    <name evidence="2" type="ORF">HRJ53_00050</name>
</gene>
<name>A0A7V8NLQ5_9BACT</name>
<feature type="transmembrane region" description="Helical" evidence="1">
    <location>
        <begin position="133"/>
        <end position="154"/>
    </location>
</feature>
<protein>
    <submittedName>
        <fullName evidence="2">Uncharacterized protein</fullName>
    </submittedName>
</protein>
<reference evidence="2" key="1">
    <citation type="submission" date="2020-06" db="EMBL/GenBank/DDBJ databases">
        <title>Legume-microbial interactions unlock mineral nutrients during tropical forest succession.</title>
        <authorList>
            <person name="Epihov D.Z."/>
        </authorList>
    </citation>
    <scope>NUCLEOTIDE SEQUENCE [LARGE SCALE GENOMIC DNA]</scope>
    <source>
        <strain evidence="2">Pan2503</strain>
    </source>
</reference>
<evidence type="ECO:0000256" key="1">
    <source>
        <dbReference type="SAM" id="Phobius"/>
    </source>
</evidence>
<organism evidence="2 3">
    <name type="scientific">Candidatus Acidiferrum panamense</name>
    <dbReference type="NCBI Taxonomy" id="2741543"/>
    <lineage>
        <taxon>Bacteria</taxon>
        <taxon>Pseudomonadati</taxon>
        <taxon>Acidobacteriota</taxon>
        <taxon>Terriglobia</taxon>
        <taxon>Candidatus Acidiferrales</taxon>
        <taxon>Candidatus Acidiferrum</taxon>
    </lineage>
</organism>
<keyword evidence="1" id="KW-0812">Transmembrane</keyword>
<proteinExistence type="predicted"/>
<sequence>MKFLYKWLIATLAGGLTMFLWGGVSHMVLLKGIGFTRLSNEDGIVSTLRSSLPGDGLFFFPSIDLRGNPTREEQAAWEARFRAGPTGMIIYHAAGDSPVSPKKLSVQFLSDILAAGIVSYLLSLVIATYWRRVGLVALLGAFALFAISSIYWNWYGFPNAFFLAQGVDMIVGWSLAGALIAKLIPPARI</sequence>
<keyword evidence="1" id="KW-1133">Transmembrane helix</keyword>
<dbReference type="Proteomes" id="UP000567293">
    <property type="component" value="Unassembled WGS sequence"/>
</dbReference>
<dbReference type="AlphaFoldDB" id="A0A7V8NLQ5"/>